<dbReference type="GO" id="GO:0005789">
    <property type="term" value="C:endoplasmic reticulum membrane"/>
    <property type="evidence" value="ECO:0007669"/>
    <property type="project" value="TreeGrafter"/>
</dbReference>
<dbReference type="InterPro" id="IPR020845">
    <property type="entry name" value="AMP-binding_CS"/>
</dbReference>
<dbReference type="AlphaFoldDB" id="A0A8C2TSY8"/>
<evidence type="ECO:0000256" key="7">
    <source>
        <dbReference type="ARBA" id="ARBA00036527"/>
    </source>
</evidence>
<evidence type="ECO:0000256" key="1">
    <source>
        <dbReference type="ARBA" id="ARBA00006432"/>
    </source>
</evidence>
<dbReference type="InterPro" id="IPR042099">
    <property type="entry name" value="ANL_N_sf"/>
</dbReference>
<dbReference type="GO" id="GO:0004467">
    <property type="term" value="F:long-chain fatty acid-CoA ligase activity"/>
    <property type="evidence" value="ECO:0007669"/>
    <property type="project" value="UniProtKB-EC"/>
</dbReference>
<feature type="domain" description="AMP-dependent synthetase/ligase" evidence="10">
    <location>
        <begin position="63"/>
        <end position="249"/>
    </location>
</feature>
<reference evidence="12" key="2">
    <citation type="submission" date="2025-08" db="UniProtKB">
        <authorList>
            <consortium name="Ensembl"/>
        </authorList>
    </citation>
    <scope>IDENTIFICATION</scope>
</reference>
<dbReference type="Gene3D" id="3.40.50.12780">
    <property type="entry name" value="N-terminal domain of ligase-like"/>
    <property type="match status" value="2"/>
</dbReference>
<comment type="similarity">
    <text evidence="1">Belongs to the ATP-dependent AMP-binding enzyme family.</text>
</comment>
<accession>A0A8C2TSY8</accession>
<evidence type="ECO:0000256" key="4">
    <source>
        <dbReference type="ARBA" id="ARBA00023055"/>
    </source>
</evidence>
<sequence>QFWTLKYYNKVDLDSAISSNSCFKTENVFHFEKYMARRDQFQLLHGKNPKVLFSPCHTLSCLRPRVTVGLLAGNGPAFVCGWMALMAIGARPALLGTELRPAALRHCVKVCGARAVLLFGALEPIVAELRESGVSVWVIPGVIPGPVPGRYPNGAEPLNDASEPDPKELMEDGDVWRPSDMGETALYIFTSGTTGLPKAARVSHLKALLCCGFYQLLGAHRRDVLYVALPLHHTAGALLGIAGCVGIGGGGTGGIADGGYWGGGADPTPQLFSPFEIVRFDVAQGAPVRDEKGRCIRVRPGEPGLLVAPVTPRTPFLGYVGSRAQSEQKLLRDVFVEGDTFFSTGDLMEEDELGFVRFCDRTGDTFRWKGENVSTTEVAEALLTHAALQEAAVYGVTVPGHEGRAGMAAVVLRPGWELDGAELFQHVAAVLPPYAWPRFIRLQERLEVTPTFKQLKSLLAQDGFDPTRVPVPLLLLDVAAAAYVPMGREQWDGVVTGRIRI</sequence>
<dbReference type="GO" id="GO:0005886">
    <property type="term" value="C:plasma membrane"/>
    <property type="evidence" value="ECO:0007669"/>
    <property type="project" value="TreeGrafter"/>
</dbReference>
<name>A0A8C2TSY8_COTJA</name>
<organism evidence="12 13">
    <name type="scientific">Coturnix japonica</name>
    <name type="common">Japanese quail</name>
    <name type="synonym">Coturnix coturnix japonica</name>
    <dbReference type="NCBI Taxonomy" id="93934"/>
    <lineage>
        <taxon>Eukaryota</taxon>
        <taxon>Metazoa</taxon>
        <taxon>Chordata</taxon>
        <taxon>Craniata</taxon>
        <taxon>Vertebrata</taxon>
        <taxon>Euteleostomi</taxon>
        <taxon>Archelosauria</taxon>
        <taxon>Archosauria</taxon>
        <taxon>Dinosauria</taxon>
        <taxon>Saurischia</taxon>
        <taxon>Theropoda</taxon>
        <taxon>Coelurosauria</taxon>
        <taxon>Aves</taxon>
        <taxon>Neognathae</taxon>
        <taxon>Galloanserae</taxon>
        <taxon>Galliformes</taxon>
        <taxon>Phasianidae</taxon>
        <taxon>Perdicinae</taxon>
        <taxon>Coturnix</taxon>
    </lineage>
</organism>
<dbReference type="InterPro" id="IPR025110">
    <property type="entry name" value="AMP-bd_C"/>
</dbReference>
<evidence type="ECO:0000256" key="6">
    <source>
        <dbReference type="ARBA" id="ARBA00026121"/>
    </source>
</evidence>
<comment type="catalytic activity">
    <reaction evidence="7">
        <text>a very long-chain fatty acid + ATP + CoA = a very long-chain fatty acyl-CoA + AMP + diphosphate</text>
        <dbReference type="Rhea" id="RHEA:54536"/>
        <dbReference type="ChEBI" id="CHEBI:30616"/>
        <dbReference type="ChEBI" id="CHEBI:33019"/>
        <dbReference type="ChEBI" id="CHEBI:57287"/>
        <dbReference type="ChEBI" id="CHEBI:58950"/>
        <dbReference type="ChEBI" id="CHEBI:138261"/>
        <dbReference type="ChEBI" id="CHEBI:456215"/>
    </reaction>
    <physiologicalReaction direction="left-to-right" evidence="7">
        <dbReference type="Rhea" id="RHEA:54537"/>
    </physiologicalReaction>
</comment>
<dbReference type="GO" id="GO:0006869">
    <property type="term" value="P:lipid transport"/>
    <property type="evidence" value="ECO:0007669"/>
    <property type="project" value="UniProtKB-KW"/>
</dbReference>
<dbReference type="Proteomes" id="UP000694412">
    <property type="component" value="Chromosome 25"/>
</dbReference>
<dbReference type="Pfam" id="PF00501">
    <property type="entry name" value="AMP-binding"/>
    <property type="match status" value="1"/>
</dbReference>
<protein>
    <recommendedName>
        <fullName evidence="6">long-chain-fatty-acid--CoA ligase</fullName>
        <ecNumber evidence="6">6.2.1.3</ecNumber>
    </recommendedName>
    <alternativeName>
        <fullName evidence="8">Long-chain-fatty-acid--CoA ligase</fullName>
    </alternativeName>
</protein>
<evidence type="ECO:0000259" key="10">
    <source>
        <dbReference type="Pfam" id="PF00501"/>
    </source>
</evidence>
<dbReference type="InterPro" id="IPR045851">
    <property type="entry name" value="AMP-bd_C_sf"/>
</dbReference>
<evidence type="ECO:0000256" key="9">
    <source>
        <dbReference type="ARBA" id="ARBA00048666"/>
    </source>
</evidence>
<dbReference type="GeneTree" id="ENSGT00940000161073"/>
<dbReference type="SUPFAM" id="SSF56801">
    <property type="entry name" value="Acetyl-CoA synthetase-like"/>
    <property type="match status" value="1"/>
</dbReference>
<evidence type="ECO:0000313" key="13">
    <source>
        <dbReference type="Proteomes" id="UP000694412"/>
    </source>
</evidence>
<evidence type="ECO:0000256" key="3">
    <source>
        <dbReference type="ARBA" id="ARBA00022832"/>
    </source>
</evidence>
<dbReference type="Gene3D" id="3.30.300.30">
    <property type="match status" value="1"/>
</dbReference>
<keyword evidence="5" id="KW-0443">Lipid metabolism</keyword>
<dbReference type="Ensembl" id="ENSCJPT00005024188.1">
    <property type="protein sequence ID" value="ENSCJPP00005017339.1"/>
    <property type="gene ID" value="ENSCJPG00005014160.1"/>
</dbReference>
<dbReference type="PROSITE" id="PS00455">
    <property type="entry name" value="AMP_BINDING"/>
    <property type="match status" value="1"/>
</dbReference>
<dbReference type="InterPro" id="IPR000873">
    <property type="entry name" value="AMP-dep_synth/lig_dom"/>
</dbReference>
<evidence type="ECO:0000259" key="11">
    <source>
        <dbReference type="Pfam" id="PF13193"/>
    </source>
</evidence>
<keyword evidence="4" id="KW-0445">Lipid transport</keyword>
<evidence type="ECO:0000256" key="5">
    <source>
        <dbReference type="ARBA" id="ARBA00023098"/>
    </source>
</evidence>
<feature type="domain" description="AMP-binding enzyme C-terminal" evidence="11">
    <location>
        <begin position="377"/>
        <end position="453"/>
    </location>
</feature>
<keyword evidence="13" id="KW-1185">Reference proteome</keyword>
<reference evidence="12" key="3">
    <citation type="submission" date="2025-09" db="UniProtKB">
        <authorList>
            <consortium name="Ensembl"/>
        </authorList>
    </citation>
    <scope>IDENTIFICATION</scope>
</reference>
<dbReference type="FunFam" id="3.30.300.30:FF:000002">
    <property type="entry name" value="Long-chain fatty acid transport protein 1"/>
    <property type="match status" value="1"/>
</dbReference>
<keyword evidence="4" id="KW-0813">Transport</keyword>
<evidence type="ECO:0000313" key="12">
    <source>
        <dbReference type="Ensembl" id="ENSCJPP00005017339.1"/>
    </source>
</evidence>
<gene>
    <name evidence="12" type="primary">SLC27A3</name>
</gene>
<evidence type="ECO:0000256" key="8">
    <source>
        <dbReference type="ARBA" id="ARBA00041297"/>
    </source>
</evidence>
<comment type="catalytic activity">
    <reaction evidence="9">
        <text>tetracosanoate + ATP + CoA = tetracosanoyl-CoA + AMP + diphosphate</text>
        <dbReference type="Rhea" id="RHEA:33639"/>
        <dbReference type="ChEBI" id="CHEBI:30616"/>
        <dbReference type="ChEBI" id="CHEBI:31014"/>
        <dbReference type="ChEBI" id="CHEBI:33019"/>
        <dbReference type="ChEBI" id="CHEBI:57287"/>
        <dbReference type="ChEBI" id="CHEBI:65052"/>
        <dbReference type="ChEBI" id="CHEBI:456215"/>
    </reaction>
    <physiologicalReaction direction="left-to-right" evidence="9">
        <dbReference type="Rhea" id="RHEA:33640"/>
    </physiologicalReaction>
</comment>
<dbReference type="Pfam" id="PF13193">
    <property type="entry name" value="AMP-binding_C"/>
    <property type="match status" value="1"/>
</dbReference>
<dbReference type="EC" id="6.2.1.3" evidence="6"/>
<dbReference type="PANTHER" id="PTHR43107">
    <property type="entry name" value="LONG-CHAIN FATTY ACID TRANSPORT PROTEIN"/>
    <property type="match status" value="1"/>
</dbReference>
<evidence type="ECO:0000256" key="2">
    <source>
        <dbReference type="ARBA" id="ARBA00022598"/>
    </source>
</evidence>
<keyword evidence="3" id="KW-0276">Fatty acid metabolism</keyword>
<reference evidence="12" key="1">
    <citation type="submission" date="2015-11" db="EMBL/GenBank/DDBJ databases">
        <authorList>
            <consortium name="International Coturnix japonica Genome Analysis Consortium"/>
            <person name="Warren W."/>
            <person name="Burt D.W."/>
            <person name="Antin P.B."/>
            <person name="Lanford R."/>
            <person name="Gros J."/>
            <person name="Wilson R.K."/>
        </authorList>
    </citation>
    <scope>NUCLEOTIDE SEQUENCE [LARGE SCALE GENOMIC DNA]</scope>
</reference>
<keyword evidence="2" id="KW-0436">Ligase</keyword>
<proteinExistence type="inferred from homology"/>
<dbReference type="PANTHER" id="PTHR43107:SF12">
    <property type="entry name" value="LONG-CHAIN FATTY ACID TRANSPORT PROTEIN 3"/>
    <property type="match status" value="1"/>
</dbReference>